<keyword evidence="2" id="KW-1185">Reference proteome</keyword>
<gene>
    <name evidence="1" type="ORF">R4Z09_14730</name>
</gene>
<dbReference type="EMBL" id="CP137640">
    <property type="protein sequence ID" value="WVX84136.1"/>
    <property type="molecule type" value="Genomic_DNA"/>
</dbReference>
<name>A0ABZ2CM14_9BACI</name>
<evidence type="ECO:0000313" key="2">
    <source>
        <dbReference type="Proteomes" id="UP001357223"/>
    </source>
</evidence>
<accession>A0ABZ2CM14</accession>
<proteinExistence type="predicted"/>
<dbReference type="RefSeq" id="WP_338453008.1">
    <property type="nucleotide sequence ID" value="NZ_CP137640.1"/>
</dbReference>
<evidence type="ECO:0000313" key="1">
    <source>
        <dbReference type="EMBL" id="WVX84136.1"/>
    </source>
</evidence>
<dbReference type="SUPFAM" id="SSF56219">
    <property type="entry name" value="DNase I-like"/>
    <property type="match status" value="1"/>
</dbReference>
<organism evidence="1 2">
    <name type="scientific">Niallia oryzisoli</name>
    <dbReference type="NCBI Taxonomy" id="1737571"/>
    <lineage>
        <taxon>Bacteria</taxon>
        <taxon>Bacillati</taxon>
        <taxon>Bacillota</taxon>
        <taxon>Bacilli</taxon>
        <taxon>Bacillales</taxon>
        <taxon>Bacillaceae</taxon>
        <taxon>Niallia</taxon>
    </lineage>
</organism>
<dbReference type="Gene3D" id="3.60.10.10">
    <property type="entry name" value="Endonuclease/exonuclease/phosphatase"/>
    <property type="match status" value="1"/>
</dbReference>
<dbReference type="Proteomes" id="UP001357223">
    <property type="component" value="Chromosome"/>
</dbReference>
<sequence length="55" mass="6320">MEIKVMTFNIHHGKGVDKQVDLYRIADVIENRHADIIALNEVDNNFLSEVSILIK</sequence>
<reference evidence="1 2" key="1">
    <citation type="submission" date="2023-10" db="EMBL/GenBank/DDBJ databases">
        <title>Niallia locisalis sp.nov. isolated from a salt pond sample.</title>
        <authorList>
            <person name="Li X.-J."/>
            <person name="Dong L."/>
        </authorList>
    </citation>
    <scope>NUCLEOTIDE SEQUENCE [LARGE SCALE GENOMIC DNA]</scope>
    <source>
        <strain evidence="1 2">DSM 29761</strain>
    </source>
</reference>
<dbReference type="InterPro" id="IPR036691">
    <property type="entry name" value="Endo/exonu/phosph_ase_sf"/>
</dbReference>
<protein>
    <submittedName>
        <fullName evidence="1">Uncharacterized protein</fullName>
    </submittedName>
</protein>